<evidence type="ECO:0008006" key="4">
    <source>
        <dbReference type="Google" id="ProtNLM"/>
    </source>
</evidence>
<keyword evidence="1" id="KW-0812">Transmembrane</keyword>
<accession>A0ABD5XS95</accession>
<gene>
    <name evidence="2" type="ORF">ACFQRB_19085</name>
</gene>
<proteinExistence type="predicted"/>
<comment type="caution">
    <text evidence="2">The sequence shown here is derived from an EMBL/GenBank/DDBJ whole genome shotgun (WGS) entry which is preliminary data.</text>
</comment>
<dbReference type="Proteomes" id="UP001596368">
    <property type="component" value="Unassembled WGS sequence"/>
</dbReference>
<organism evidence="2 3">
    <name type="scientific">Halobaculum litoreum</name>
    <dbReference type="NCBI Taxonomy" id="3031998"/>
    <lineage>
        <taxon>Archaea</taxon>
        <taxon>Methanobacteriati</taxon>
        <taxon>Methanobacteriota</taxon>
        <taxon>Stenosarchaea group</taxon>
        <taxon>Halobacteria</taxon>
        <taxon>Halobacteriales</taxon>
        <taxon>Haloferacaceae</taxon>
        <taxon>Halobaculum</taxon>
    </lineage>
</organism>
<evidence type="ECO:0000313" key="3">
    <source>
        <dbReference type="Proteomes" id="UP001596368"/>
    </source>
</evidence>
<evidence type="ECO:0000313" key="2">
    <source>
        <dbReference type="EMBL" id="MFC7137984.1"/>
    </source>
</evidence>
<keyword evidence="3" id="KW-1185">Reference proteome</keyword>
<keyword evidence="1" id="KW-0472">Membrane</keyword>
<reference evidence="2 3" key="1">
    <citation type="journal article" date="2019" name="Int. J. Syst. Evol. Microbiol.">
        <title>The Global Catalogue of Microorganisms (GCM) 10K type strain sequencing project: providing services to taxonomists for standard genome sequencing and annotation.</title>
        <authorList>
            <consortium name="The Broad Institute Genomics Platform"/>
            <consortium name="The Broad Institute Genome Sequencing Center for Infectious Disease"/>
            <person name="Wu L."/>
            <person name="Ma J."/>
        </authorList>
    </citation>
    <scope>NUCLEOTIDE SEQUENCE [LARGE SCALE GENOMIC DNA]</scope>
    <source>
        <strain evidence="2 3">DT92</strain>
    </source>
</reference>
<feature type="transmembrane region" description="Helical" evidence="1">
    <location>
        <begin position="85"/>
        <end position="107"/>
    </location>
</feature>
<dbReference type="EMBL" id="JBHSZG010000008">
    <property type="protein sequence ID" value="MFC7137984.1"/>
    <property type="molecule type" value="Genomic_DNA"/>
</dbReference>
<evidence type="ECO:0000256" key="1">
    <source>
        <dbReference type="SAM" id="Phobius"/>
    </source>
</evidence>
<sequence length="138" mass="14406">MANKYAIAAIPIGLISGSVPFGVGAVFELSYMSVQWGNEIAGKSIYPTAPLDYISWVFALLVAVFALIPYAIIIGLPGANIIEGYIGYFFGLVGGILSGVGLAVIGASDPLAAFYNTSMGFVLGIIVLLGLGLWNHYV</sequence>
<feature type="transmembrane region" description="Helical" evidence="1">
    <location>
        <begin position="113"/>
        <end position="134"/>
    </location>
</feature>
<dbReference type="AlphaFoldDB" id="A0ABD5XS95"/>
<protein>
    <recommendedName>
        <fullName evidence="4">DUF5518 domain-containing protein</fullName>
    </recommendedName>
</protein>
<feature type="transmembrane region" description="Helical" evidence="1">
    <location>
        <begin position="7"/>
        <end position="27"/>
    </location>
</feature>
<name>A0ABD5XS95_9EURY</name>
<keyword evidence="1" id="KW-1133">Transmembrane helix</keyword>
<feature type="transmembrane region" description="Helical" evidence="1">
    <location>
        <begin position="53"/>
        <end position="73"/>
    </location>
</feature>